<organism evidence="3 4">
    <name type="scientific">Pseudonocardia asaccharolytica DSM 44247 = NBRC 16224</name>
    <dbReference type="NCBI Taxonomy" id="1123024"/>
    <lineage>
        <taxon>Bacteria</taxon>
        <taxon>Bacillati</taxon>
        <taxon>Actinomycetota</taxon>
        <taxon>Actinomycetes</taxon>
        <taxon>Pseudonocardiales</taxon>
        <taxon>Pseudonocardiaceae</taxon>
        <taxon>Pseudonocardia</taxon>
    </lineage>
</organism>
<dbReference type="OrthoDB" id="166978at2"/>
<evidence type="ECO:0000313" key="3">
    <source>
        <dbReference type="EMBL" id="GEL17705.1"/>
    </source>
</evidence>
<dbReference type="AlphaFoldDB" id="A0A511CYR7"/>
<dbReference type="STRING" id="1123024.GCA_000423625_03037"/>
<keyword evidence="4" id="KW-1185">Reference proteome</keyword>
<comment type="caution">
    <text evidence="3">The sequence shown here is derived from an EMBL/GenBank/DDBJ whole genome shotgun (WGS) entry which is preliminary data.</text>
</comment>
<name>A0A511CYR7_9PSEU</name>
<evidence type="ECO:0000256" key="1">
    <source>
        <dbReference type="SAM" id="MobiDB-lite"/>
    </source>
</evidence>
<sequence>MMSSDPAPDQPRRPARRKPWLIGLAVIAVLAAAATAGTLLRTTGAAAPSASPAASPTFPPPWTPTDPGQRFLRDVLDTPGLSTDMPHSEIIELGRRMCDAIGTPGVTREVLVGAMGTTKFGPQVAEVLVAAAERSYCPERSFSTAPAVAWTPEPTAAAAAGPRTSVSDGIYEVGPDMAPGKYKTPGPGVGGSCYFEVSDGSGSLSGIDHNDNISGPGVVTLKNGKYFKTNGGCTWSKAS</sequence>
<dbReference type="Pfam" id="PF05305">
    <property type="entry name" value="DUF732"/>
    <property type="match status" value="1"/>
</dbReference>
<protein>
    <recommendedName>
        <fullName evidence="2">DUF732 domain-containing protein</fullName>
    </recommendedName>
</protein>
<dbReference type="RefSeq" id="WP_051233128.1">
    <property type="nucleotide sequence ID" value="NZ_AUII01000013.1"/>
</dbReference>
<reference evidence="3 4" key="1">
    <citation type="submission" date="2019-07" db="EMBL/GenBank/DDBJ databases">
        <title>Whole genome shotgun sequence of Pseudonocardia asaccharolytica NBRC 16224.</title>
        <authorList>
            <person name="Hosoyama A."/>
            <person name="Uohara A."/>
            <person name="Ohji S."/>
            <person name="Ichikawa N."/>
        </authorList>
    </citation>
    <scope>NUCLEOTIDE SEQUENCE [LARGE SCALE GENOMIC DNA]</scope>
    <source>
        <strain evidence="3 4">NBRC 16224</strain>
    </source>
</reference>
<dbReference type="InterPro" id="IPR007969">
    <property type="entry name" value="DUF732"/>
</dbReference>
<evidence type="ECO:0000259" key="2">
    <source>
        <dbReference type="Pfam" id="PF05305"/>
    </source>
</evidence>
<proteinExistence type="predicted"/>
<dbReference type="EMBL" id="BJVI01000011">
    <property type="protein sequence ID" value="GEL17705.1"/>
    <property type="molecule type" value="Genomic_DNA"/>
</dbReference>
<evidence type="ECO:0000313" key="4">
    <source>
        <dbReference type="Proteomes" id="UP000321328"/>
    </source>
</evidence>
<feature type="region of interest" description="Disordered" evidence="1">
    <location>
        <begin position="46"/>
        <end position="67"/>
    </location>
</feature>
<feature type="compositionally biased region" description="Low complexity" evidence="1">
    <location>
        <begin position="46"/>
        <end position="56"/>
    </location>
</feature>
<feature type="domain" description="DUF732" evidence="2">
    <location>
        <begin position="69"/>
        <end position="139"/>
    </location>
</feature>
<gene>
    <name evidence="3" type="ORF">PA7_15420</name>
</gene>
<accession>A0A511CYR7</accession>
<dbReference type="Proteomes" id="UP000321328">
    <property type="component" value="Unassembled WGS sequence"/>
</dbReference>